<protein>
    <submittedName>
        <fullName evidence="3">Spore coat U domain-containing protein</fullName>
    </submittedName>
</protein>
<feature type="domain" description="Spore coat protein U/FanG" evidence="2">
    <location>
        <begin position="17"/>
        <end position="158"/>
    </location>
</feature>
<gene>
    <name evidence="3" type="ORF">WCY31_12230</name>
</gene>
<evidence type="ECO:0000313" key="3">
    <source>
        <dbReference type="EMBL" id="XAU14994.1"/>
    </source>
</evidence>
<evidence type="ECO:0000313" key="4">
    <source>
        <dbReference type="Proteomes" id="UP001447842"/>
    </source>
</evidence>
<dbReference type="SMART" id="SM00972">
    <property type="entry name" value="SCPU"/>
    <property type="match status" value="1"/>
</dbReference>
<evidence type="ECO:0000259" key="2">
    <source>
        <dbReference type="Pfam" id="PF05229"/>
    </source>
</evidence>
<name>A0ABZ3H9V6_9BACT</name>
<dbReference type="SUPFAM" id="SSF49401">
    <property type="entry name" value="Bacterial adhesins"/>
    <property type="match status" value="1"/>
</dbReference>
<proteinExistence type="predicted"/>
<accession>A0ABZ3H9V6</accession>
<dbReference type="Proteomes" id="UP001447842">
    <property type="component" value="Chromosome"/>
</dbReference>
<dbReference type="InterPro" id="IPR053167">
    <property type="entry name" value="Spore_coat_component"/>
</dbReference>
<organism evidence="3 4">
    <name type="scientific">Sulfurimonas diazotrophicus</name>
    <dbReference type="NCBI Taxonomy" id="3131939"/>
    <lineage>
        <taxon>Bacteria</taxon>
        <taxon>Pseudomonadati</taxon>
        <taxon>Campylobacterota</taxon>
        <taxon>Epsilonproteobacteria</taxon>
        <taxon>Campylobacterales</taxon>
        <taxon>Sulfurimonadaceae</taxon>
        <taxon>Sulfurimonas</taxon>
    </lineage>
</organism>
<evidence type="ECO:0000256" key="1">
    <source>
        <dbReference type="SAM" id="SignalP"/>
    </source>
</evidence>
<reference evidence="3 4" key="1">
    <citation type="submission" date="2024-03" db="EMBL/GenBank/DDBJ databases">
        <title>Sulfurimonas sp. HSL3-1.</title>
        <authorList>
            <person name="Wang S."/>
        </authorList>
    </citation>
    <scope>NUCLEOTIDE SEQUENCE [LARGE SCALE GENOMIC DNA]</scope>
    <source>
        <strain evidence="3 4">HSL3-1</strain>
    </source>
</reference>
<dbReference type="RefSeq" id="WP_345972614.1">
    <property type="nucleotide sequence ID" value="NZ_CP147920.1"/>
</dbReference>
<feature type="signal peptide" evidence="1">
    <location>
        <begin position="1"/>
        <end position="26"/>
    </location>
</feature>
<dbReference type="PANTHER" id="PTHR37089">
    <property type="entry name" value="PROTEIN U-RELATED"/>
    <property type="match status" value="1"/>
</dbReference>
<dbReference type="InterPro" id="IPR008966">
    <property type="entry name" value="Adhesion_dom_sf"/>
</dbReference>
<keyword evidence="4" id="KW-1185">Reference proteome</keyword>
<keyword evidence="1" id="KW-0732">Signal</keyword>
<dbReference type="Pfam" id="PF05229">
    <property type="entry name" value="SCPU"/>
    <property type="match status" value="1"/>
</dbReference>
<dbReference type="PANTHER" id="PTHR37089:SF3">
    <property type="entry name" value="EXPORTED PROTEIN"/>
    <property type="match status" value="1"/>
</dbReference>
<dbReference type="InterPro" id="IPR007893">
    <property type="entry name" value="Spore_coat_U/FanG"/>
</dbReference>
<feature type="chain" id="PRO_5045742432" evidence="1">
    <location>
        <begin position="27"/>
        <end position="161"/>
    </location>
</feature>
<dbReference type="EMBL" id="CP147920">
    <property type="protein sequence ID" value="XAU14994.1"/>
    <property type="molecule type" value="Genomic_DNA"/>
</dbReference>
<sequence>MRRRQLNPLGPIIAAALVLTASAAAATCSVSSTGLAFGSYNPFDLASVTTTGTITIQCTTLKLNDRVQATLLLSTGSSNSYSARTMQNDAAETLAYNIYTSSNYALVWGDGNSGTEVVSDKFFAKLLAPATKNYTMYARIPAGQDAGVGTYQDVITVTVEY</sequence>